<reference evidence="1 2" key="1">
    <citation type="journal article" date="2018" name="Genome Biol. Evol.">
        <title>Multiple Roots of Fruiting Body Formation in Amoebozoa.</title>
        <authorList>
            <person name="Hillmann F."/>
            <person name="Forbes G."/>
            <person name="Novohradska S."/>
            <person name="Ferling I."/>
            <person name="Riege K."/>
            <person name="Groth M."/>
            <person name="Westermann M."/>
            <person name="Marz M."/>
            <person name="Spaller T."/>
            <person name="Winckler T."/>
            <person name="Schaap P."/>
            <person name="Glockner G."/>
        </authorList>
    </citation>
    <scope>NUCLEOTIDE SEQUENCE [LARGE SCALE GENOMIC DNA]</scope>
    <source>
        <strain evidence="1 2">Jena</strain>
    </source>
</reference>
<dbReference type="AlphaFoldDB" id="A0A2P6N988"/>
<sequence>MARLFDSGEFDCCSFLICSLERRRESRVLGVIRCKPCILALVCGNASLDENYWTLMRSGTGDTFKLKHHIYKREIAPKTGVILACSTTKEQGNRKRQRSLLYLNP</sequence>
<protein>
    <submittedName>
        <fullName evidence="1">Uncharacterized protein</fullName>
    </submittedName>
</protein>
<dbReference type="InParanoid" id="A0A2P6N988"/>
<comment type="caution">
    <text evidence="1">The sequence shown here is derived from an EMBL/GenBank/DDBJ whole genome shotgun (WGS) entry which is preliminary data.</text>
</comment>
<evidence type="ECO:0000313" key="2">
    <source>
        <dbReference type="Proteomes" id="UP000241769"/>
    </source>
</evidence>
<dbReference type="Proteomes" id="UP000241769">
    <property type="component" value="Unassembled WGS sequence"/>
</dbReference>
<proteinExistence type="predicted"/>
<accession>A0A2P6N988</accession>
<gene>
    <name evidence="1" type="ORF">PROFUN_11826</name>
</gene>
<organism evidence="1 2">
    <name type="scientific">Planoprotostelium fungivorum</name>
    <dbReference type="NCBI Taxonomy" id="1890364"/>
    <lineage>
        <taxon>Eukaryota</taxon>
        <taxon>Amoebozoa</taxon>
        <taxon>Evosea</taxon>
        <taxon>Variosea</taxon>
        <taxon>Cavosteliida</taxon>
        <taxon>Cavosteliaceae</taxon>
        <taxon>Planoprotostelium</taxon>
    </lineage>
</organism>
<name>A0A2P6N988_9EUKA</name>
<keyword evidence="2" id="KW-1185">Reference proteome</keyword>
<evidence type="ECO:0000313" key="1">
    <source>
        <dbReference type="EMBL" id="PRP80513.1"/>
    </source>
</evidence>
<dbReference type="EMBL" id="MDYQ01000146">
    <property type="protein sequence ID" value="PRP80513.1"/>
    <property type="molecule type" value="Genomic_DNA"/>
</dbReference>